<dbReference type="VEuPathDB" id="FungiDB:FUN_015575"/>
<sequence length="393" mass="45516">MVCQIVTVEELVQYVYSKEIISFHYHERFRSPKDLFDHINNIINNVVPELRSNVTSEKQALTHDHRIARWFDAANYADKSINVTLNRLKQIKVPDFINKREWTNEEQNLASIIDDKINDINRFIQKSQKKIKSHKIVDLDKKANEIITTIKDLIDNEDQTVIDLMKKQLRNLNVRLTRLDNCIKLLSSQITIDRYSVVLKLLGSMESMRNQITQIRKTLIEHNDADLVMGDVIDVESQITEFESDLLNDDFALAKALKQKHAKLLLTIQNIHVALIENKLHIAAYSSPSSLNSPTSAGSKFDRVIVKNNLENFYARLISPPTYYIDTENETEEPERIHGLTCNDDHVAEITEQNFYAHLISPPTYYMIDTENETEEPERIHGLTCNDDHVGNY</sequence>
<evidence type="ECO:0000313" key="2">
    <source>
        <dbReference type="Proteomes" id="UP000234323"/>
    </source>
</evidence>
<keyword evidence="2" id="KW-1185">Reference proteome</keyword>
<name>A0A2I1H6Z9_9GLOM</name>
<proteinExistence type="predicted"/>
<dbReference type="AlphaFoldDB" id="A0A2I1H6Z9"/>
<dbReference type="EMBL" id="LLXI01001646">
    <property type="protein sequence ID" value="PKY54631.1"/>
    <property type="molecule type" value="Genomic_DNA"/>
</dbReference>
<dbReference type="Proteomes" id="UP000234323">
    <property type="component" value="Unassembled WGS sequence"/>
</dbReference>
<dbReference type="VEuPathDB" id="FungiDB:RhiirA1_464552"/>
<dbReference type="VEuPathDB" id="FungiDB:RhiirFUN_014901"/>
<reference evidence="1 2" key="1">
    <citation type="submission" date="2015-10" db="EMBL/GenBank/DDBJ databases">
        <title>Genome analyses suggest a sexual origin of heterokaryosis in a supposedly ancient asexual fungus.</title>
        <authorList>
            <person name="Ropars J."/>
            <person name="Sedzielewska K."/>
            <person name="Noel J."/>
            <person name="Charron P."/>
            <person name="Farinelli L."/>
            <person name="Marton T."/>
            <person name="Kruger M."/>
            <person name="Pelin A."/>
            <person name="Brachmann A."/>
            <person name="Corradi N."/>
        </authorList>
    </citation>
    <scope>NUCLEOTIDE SEQUENCE [LARGE SCALE GENOMIC DNA]</scope>
    <source>
        <strain evidence="1 2">A4</strain>
    </source>
</reference>
<comment type="caution">
    <text evidence="1">The sequence shown here is derived from an EMBL/GenBank/DDBJ whole genome shotgun (WGS) entry which is preliminary data.</text>
</comment>
<evidence type="ECO:0000313" key="1">
    <source>
        <dbReference type="EMBL" id="PKY54631.1"/>
    </source>
</evidence>
<accession>A0A2I1H6Z9</accession>
<organism evidence="1 2">
    <name type="scientific">Rhizophagus irregularis</name>
    <dbReference type="NCBI Taxonomy" id="588596"/>
    <lineage>
        <taxon>Eukaryota</taxon>
        <taxon>Fungi</taxon>
        <taxon>Fungi incertae sedis</taxon>
        <taxon>Mucoromycota</taxon>
        <taxon>Glomeromycotina</taxon>
        <taxon>Glomeromycetes</taxon>
        <taxon>Glomerales</taxon>
        <taxon>Glomeraceae</taxon>
        <taxon>Rhizophagus</taxon>
    </lineage>
</organism>
<protein>
    <submittedName>
        <fullName evidence="1">Uncharacterized protein</fullName>
    </submittedName>
</protein>
<dbReference type="VEuPathDB" id="FungiDB:FUN_015192"/>
<gene>
    <name evidence="1" type="ORF">RhiirA4_473547</name>
</gene>